<keyword evidence="2" id="KW-1185">Reference proteome</keyword>
<accession>A0ACC0V790</accession>
<organism evidence="1 2">
    <name type="scientific">Trichothecium roseum</name>
    <dbReference type="NCBI Taxonomy" id="47278"/>
    <lineage>
        <taxon>Eukaryota</taxon>
        <taxon>Fungi</taxon>
        <taxon>Dikarya</taxon>
        <taxon>Ascomycota</taxon>
        <taxon>Pezizomycotina</taxon>
        <taxon>Sordariomycetes</taxon>
        <taxon>Hypocreomycetidae</taxon>
        <taxon>Hypocreales</taxon>
        <taxon>Hypocreales incertae sedis</taxon>
        <taxon>Trichothecium</taxon>
    </lineage>
</organism>
<dbReference type="Proteomes" id="UP001163324">
    <property type="component" value="Chromosome 3"/>
</dbReference>
<gene>
    <name evidence="1" type="ORF">N3K66_004067</name>
</gene>
<proteinExistence type="predicted"/>
<dbReference type="EMBL" id="CM047942">
    <property type="protein sequence ID" value="KAI9902250.1"/>
    <property type="molecule type" value="Genomic_DNA"/>
</dbReference>
<comment type="caution">
    <text evidence="1">The sequence shown here is derived from an EMBL/GenBank/DDBJ whole genome shotgun (WGS) entry which is preliminary data.</text>
</comment>
<sequence length="318" mass="34906">MKLRYIYSFKTVSSHPIRTGILIPKTLPPTAGPRPVIYHLHGGFLVTAHGLFAPFFPKWVDALALEQGAIIVSPDYRLLPSANGVADVLEDLEDGWRWTKDVLPGLLRTRAPGVEMDLSQTLIAGGSAGGYCAIQLALSHPSDFTTAAVVYPLIDLKDHVYTAGPRPSEPTVLRFAPADIPSSQDTLSWLEEKRSSLETRDGFERIPFAVAACTHGLFYSHVLDNRGLREPGFYPLDRVAAGAKLPSRLWLMHGSDDSTVRQAGSDAFVSLARETLPGTEVRYDVVPGEDHGFDFDVGRWASIRPAALDFVKQGWLKM</sequence>
<protein>
    <submittedName>
        <fullName evidence="1">Uncharacterized protein</fullName>
    </submittedName>
</protein>
<reference evidence="1" key="1">
    <citation type="submission" date="2022-10" db="EMBL/GenBank/DDBJ databases">
        <title>Complete Genome of Trichothecium roseum strain YXFP-22015, a Plant Pathogen Isolated from Citrus.</title>
        <authorList>
            <person name="Wang Y."/>
            <person name="Zhu L."/>
        </authorList>
    </citation>
    <scope>NUCLEOTIDE SEQUENCE</scope>
    <source>
        <strain evidence="1">YXFP-22015</strain>
    </source>
</reference>
<name>A0ACC0V790_9HYPO</name>
<evidence type="ECO:0000313" key="1">
    <source>
        <dbReference type="EMBL" id="KAI9902250.1"/>
    </source>
</evidence>
<evidence type="ECO:0000313" key="2">
    <source>
        <dbReference type="Proteomes" id="UP001163324"/>
    </source>
</evidence>